<evidence type="ECO:0000256" key="3">
    <source>
        <dbReference type="ARBA" id="ARBA00017876"/>
    </source>
</evidence>
<evidence type="ECO:0000256" key="9">
    <source>
        <dbReference type="ARBA" id="ARBA00023010"/>
    </source>
</evidence>
<dbReference type="GO" id="GO:0015450">
    <property type="term" value="F:protein-transporting ATPase activity"/>
    <property type="evidence" value="ECO:0007669"/>
    <property type="project" value="UniProtKB-UniRule"/>
</dbReference>
<dbReference type="GO" id="GO:0065002">
    <property type="term" value="P:intracellular protein transmembrane transport"/>
    <property type="evidence" value="ECO:0007669"/>
    <property type="project" value="TreeGrafter"/>
</dbReference>
<evidence type="ECO:0000256" key="1">
    <source>
        <dbReference type="ARBA" id="ARBA00004651"/>
    </source>
</evidence>
<gene>
    <name evidence="13" type="ORF">SAMN05443662_0759</name>
</gene>
<organism evidence="13 14">
    <name type="scientific">Sulfurivirga caldicuralii</name>
    <dbReference type="NCBI Taxonomy" id="364032"/>
    <lineage>
        <taxon>Bacteria</taxon>
        <taxon>Pseudomonadati</taxon>
        <taxon>Pseudomonadota</taxon>
        <taxon>Gammaproteobacteria</taxon>
        <taxon>Thiotrichales</taxon>
        <taxon>Piscirickettsiaceae</taxon>
        <taxon>Sulfurivirga</taxon>
    </lineage>
</organism>
<reference evidence="13 14" key="1">
    <citation type="submission" date="2016-11" db="EMBL/GenBank/DDBJ databases">
        <authorList>
            <person name="Jaros S."/>
            <person name="Januszkiewicz K."/>
            <person name="Wedrychowicz H."/>
        </authorList>
    </citation>
    <scope>NUCLEOTIDE SEQUENCE [LARGE SCALE GENOMIC DNA]</scope>
    <source>
        <strain evidence="13 14">DSM 17737</strain>
    </source>
</reference>
<evidence type="ECO:0000256" key="5">
    <source>
        <dbReference type="ARBA" id="ARBA00022475"/>
    </source>
</evidence>
<dbReference type="RefSeq" id="WP_074201065.1">
    <property type="nucleotide sequence ID" value="NZ_FSRE01000002.1"/>
</dbReference>
<keyword evidence="4 11" id="KW-0813">Transport</keyword>
<dbReference type="NCBIfam" id="TIGR00810">
    <property type="entry name" value="secG"/>
    <property type="match status" value="1"/>
</dbReference>
<evidence type="ECO:0000256" key="4">
    <source>
        <dbReference type="ARBA" id="ARBA00022448"/>
    </source>
</evidence>
<comment type="subcellular location">
    <subcellularLocation>
        <location evidence="1 11">Cell membrane</location>
        <topology evidence="1 11">Multi-pass membrane protein</topology>
    </subcellularLocation>
</comment>
<dbReference type="AlphaFoldDB" id="A0A1N6ET62"/>
<protein>
    <recommendedName>
        <fullName evidence="3 11">Protein-export membrane protein SecG</fullName>
    </recommendedName>
</protein>
<evidence type="ECO:0000256" key="7">
    <source>
        <dbReference type="ARBA" id="ARBA00022927"/>
    </source>
</evidence>
<evidence type="ECO:0000313" key="14">
    <source>
        <dbReference type="Proteomes" id="UP000198461"/>
    </source>
</evidence>
<keyword evidence="9 11" id="KW-0811">Translocation</keyword>
<evidence type="ECO:0000256" key="12">
    <source>
        <dbReference type="SAM" id="MobiDB-lite"/>
    </source>
</evidence>
<dbReference type="GO" id="GO:0005886">
    <property type="term" value="C:plasma membrane"/>
    <property type="evidence" value="ECO:0007669"/>
    <property type="project" value="UniProtKB-SubCell"/>
</dbReference>
<comment type="similarity">
    <text evidence="2 11">Belongs to the SecG family.</text>
</comment>
<dbReference type="InterPro" id="IPR004692">
    <property type="entry name" value="SecG"/>
</dbReference>
<dbReference type="PANTHER" id="PTHR34182:SF1">
    <property type="entry name" value="PROTEIN-EXPORT MEMBRANE PROTEIN SECG"/>
    <property type="match status" value="1"/>
</dbReference>
<feature type="region of interest" description="Disordered" evidence="12">
    <location>
        <begin position="89"/>
        <end position="108"/>
    </location>
</feature>
<keyword evidence="5 11" id="KW-1003">Cell membrane</keyword>
<dbReference type="STRING" id="364032.SAMN05443662_0759"/>
<dbReference type="OrthoDB" id="9813947at2"/>
<proteinExistence type="inferred from homology"/>
<dbReference type="Pfam" id="PF03840">
    <property type="entry name" value="SecG"/>
    <property type="match status" value="1"/>
</dbReference>
<dbReference type="PRINTS" id="PR01651">
    <property type="entry name" value="SECGEXPORT"/>
</dbReference>
<evidence type="ECO:0000256" key="10">
    <source>
        <dbReference type="ARBA" id="ARBA00023136"/>
    </source>
</evidence>
<evidence type="ECO:0000256" key="2">
    <source>
        <dbReference type="ARBA" id="ARBA00008445"/>
    </source>
</evidence>
<evidence type="ECO:0000256" key="11">
    <source>
        <dbReference type="RuleBase" id="RU365087"/>
    </source>
</evidence>
<feature type="transmembrane region" description="Helical" evidence="11">
    <location>
        <begin position="51"/>
        <end position="73"/>
    </location>
</feature>
<keyword evidence="6 11" id="KW-0812">Transmembrane</keyword>
<dbReference type="EMBL" id="FSRE01000002">
    <property type="protein sequence ID" value="SIN86216.1"/>
    <property type="molecule type" value="Genomic_DNA"/>
</dbReference>
<dbReference type="GO" id="GO:0009306">
    <property type="term" value="P:protein secretion"/>
    <property type="evidence" value="ECO:0007669"/>
    <property type="project" value="UniProtKB-UniRule"/>
</dbReference>
<evidence type="ECO:0000256" key="8">
    <source>
        <dbReference type="ARBA" id="ARBA00022989"/>
    </source>
</evidence>
<evidence type="ECO:0000313" key="13">
    <source>
        <dbReference type="EMBL" id="SIN86216.1"/>
    </source>
</evidence>
<keyword evidence="14" id="KW-1185">Reference proteome</keyword>
<evidence type="ECO:0000256" key="6">
    <source>
        <dbReference type="ARBA" id="ARBA00022692"/>
    </source>
</evidence>
<dbReference type="PANTHER" id="PTHR34182">
    <property type="entry name" value="PROTEIN-EXPORT MEMBRANE PROTEIN SECG"/>
    <property type="match status" value="1"/>
</dbReference>
<keyword evidence="8 11" id="KW-1133">Transmembrane helix</keyword>
<keyword evidence="7 11" id="KW-0653">Protein transport</keyword>
<dbReference type="GO" id="GO:0043952">
    <property type="term" value="P:protein transport by the Sec complex"/>
    <property type="evidence" value="ECO:0007669"/>
    <property type="project" value="TreeGrafter"/>
</dbReference>
<dbReference type="Proteomes" id="UP000198461">
    <property type="component" value="Unassembled WGS sequence"/>
</dbReference>
<comment type="caution">
    <text evidence="11">Lacks conserved residue(s) required for the propagation of feature annotation.</text>
</comment>
<comment type="function">
    <text evidence="11">Involved in protein export. Participates in an early event of protein translocation.</text>
</comment>
<sequence>MFNIILTIHLLVALAIIGLVLIQHGKGADAGASFGGGSSQSVFGSRGAATFLSRLTAIMATVFFITSITLVYITGHQTREYKSVIEKVQQPATQDADVPAVPAPKVPE</sequence>
<keyword evidence="10 11" id="KW-0472">Membrane</keyword>
<accession>A0A1N6ET62</accession>
<name>A0A1N6ET62_9GAMM</name>